<reference evidence="1" key="1">
    <citation type="journal article" date="2021" name="PeerJ">
        <title>Extensive microbial diversity within the chicken gut microbiome revealed by metagenomics and culture.</title>
        <authorList>
            <person name="Gilroy R."/>
            <person name="Ravi A."/>
            <person name="Getino M."/>
            <person name="Pursley I."/>
            <person name="Horton D.L."/>
            <person name="Alikhan N.F."/>
            <person name="Baker D."/>
            <person name="Gharbi K."/>
            <person name="Hall N."/>
            <person name="Watson M."/>
            <person name="Adriaenssens E.M."/>
            <person name="Foster-Nyarko E."/>
            <person name="Jarju S."/>
            <person name="Secka A."/>
            <person name="Antonio M."/>
            <person name="Oren A."/>
            <person name="Chaudhuri R.R."/>
            <person name="La Ragione R."/>
            <person name="Hildebrand F."/>
            <person name="Pallen M.J."/>
        </authorList>
    </citation>
    <scope>NUCLEOTIDE SEQUENCE</scope>
    <source>
        <strain evidence="1">8470</strain>
    </source>
</reference>
<gene>
    <name evidence="1" type="ORF">H9928_02475</name>
</gene>
<sequence length="66" mass="7922">MARPIKETPILFGEDARRFEARMQQVRKETPEEKQARMEAYNMVMKWFENGKKYEDRLRAAKGEEA</sequence>
<evidence type="ECO:0000313" key="2">
    <source>
        <dbReference type="Proteomes" id="UP000784286"/>
    </source>
</evidence>
<dbReference type="EMBL" id="JAHLFJ010000026">
    <property type="protein sequence ID" value="MBU3855419.1"/>
    <property type="molecule type" value="Genomic_DNA"/>
</dbReference>
<reference evidence="1" key="2">
    <citation type="submission" date="2021-04" db="EMBL/GenBank/DDBJ databases">
        <authorList>
            <person name="Gilroy R."/>
        </authorList>
    </citation>
    <scope>NUCLEOTIDE SEQUENCE</scope>
    <source>
        <strain evidence="1">8470</strain>
    </source>
</reference>
<dbReference type="AlphaFoldDB" id="A0A948X1V4"/>
<proteinExistence type="predicted"/>
<comment type="caution">
    <text evidence="1">The sequence shown here is derived from an EMBL/GenBank/DDBJ whole genome shotgun (WGS) entry which is preliminary data.</text>
</comment>
<evidence type="ECO:0000313" key="1">
    <source>
        <dbReference type="EMBL" id="MBU3855419.1"/>
    </source>
</evidence>
<name>A0A948X1V4_9BACT</name>
<accession>A0A948X1V4</accession>
<organism evidence="1 2">
    <name type="scientific">Candidatus Phocaeicola excrementipullorum</name>
    <dbReference type="NCBI Taxonomy" id="2838731"/>
    <lineage>
        <taxon>Bacteria</taxon>
        <taxon>Pseudomonadati</taxon>
        <taxon>Bacteroidota</taxon>
        <taxon>Bacteroidia</taxon>
        <taxon>Bacteroidales</taxon>
        <taxon>Bacteroidaceae</taxon>
        <taxon>Phocaeicola</taxon>
    </lineage>
</organism>
<dbReference type="Proteomes" id="UP000784286">
    <property type="component" value="Unassembled WGS sequence"/>
</dbReference>
<protein>
    <submittedName>
        <fullName evidence="1">Uncharacterized protein</fullName>
    </submittedName>
</protein>